<dbReference type="PANTHER" id="PTHR35566:SF1">
    <property type="entry name" value="TYPE VI SECRETION SYSTEM BASEPLATE COMPONENT TSSK1"/>
    <property type="match status" value="1"/>
</dbReference>
<evidence type="ECO:0000313" key="1">
    <source>
        <dbReference type="EMBL" id="ADW70805.1"/>
    </source>
</evidence>
<dbReference type="KEGG" id="acm:AciX9_4009"/>
<dbReference type="RefSeq" id="WP_013572717.1">
    <property type="nucleotide sequence ID" value="NC_015057.1"/>
</dbReference>
<proteinExistence type="predicted"/>
<dbReference type="HOGENOM" id="CLU_031690_3_1_0"/>
<keyword evidence="2" id="KW-1185">Reference proteome</keyword>
<dbReference type="EMBL" id="CP002481">
    <property type="protein sequence ID" value="ADW70805.1"/>
    <property type="molecule type" value="Genomic_DNA"/>
</dbReference>
<dbReference type="Proteomes" id="UP000000343">
    <property type="component" value="Plasmid pACIX901"/>
</dbReference>
<gene>
    <name evidence="1" type="ordered locus">AciX9_4009</name>
</gene>
<name>E8X5S1_GRATM</name>
<sequence length="452" mass="50296">MKFLSRVVWSEGMHLGPHHFQTQSRYFEDSLWFLSAGLRRNPWGLISLSLDTEAIRNGNVVLRYASGIFPDGLVFEIPDSDPAPPAVSLKDLFSPTDSEITLFLTVPKRSSRGLDCDTATLKSNAARYSSADRTITDDTSGQDEYTVAFGNKNLTLVSQAQLTPDAISFPLARIFRDGKGGFAVDPDFIPPALRISANENLLTLLKRLIETLNERIKTVSRGKKREGQFEIGSSSLDVANYWFLHALCSAIPSLQQHLDAKHSHPEELYLDLVRLSGALCTFSLESNPSDIPPYSHLHLQSVFHALDAHIRRHLEIVVPSNTLTLDFTKSEPYVFVANVNDERCFRRARWIFGIRSSLAESDLLRLTPHLVKICSAEGVTKLVQRALPGLELLHLSVPPSSMSAEADMHYFSISSAGACWQHILQTKRVGIYVPGDIRDAVFEITVILEANA</sequence>
<evidence type="ECO:0000313" key="2">
    <source>
        <dbReference type="Proteomes" id="UP000000343"/>
    </source>
</evidence>
<dbReference type="OrthoDB" id="9775333at2"/>
<dbReference type="NCBIfam" id="TIGR03353">
    <property type="entry name" value="VI_chp_4"/>
    <property type="match status" value="1"/>
</dbReference>
<reference evidence="2" key="1">
    <citation type="submission" date="2011-01" db="EMBL/GenBank/DDBJ databases">
        <title>Complete sequence of plasmid1 of Acidobacterium sp. MP5ACTX9.</title>
        <authorList>
            <consortium name="US DOE Joint Genome Institute"/>
            <person name="Lucas S."/>
            <person name="Copeland A."/>
            <person name="Lapidus A."/>
            <person name="Cheng J.-F."/>
            <person name="Goodwin L."/>
            <person name="Pitluck S."/>
            <person name="Teshima H."/>
            <person name="Detter J.C."/>
            <person name="Han C."/>
            <person name="Tapia R."/>
            <person name="Land M."/>
            <person name="Hauser L."/>
            <person name="Kyrpides N."/>
            <person name="Ivanova N."/>
            <person name="Ovchinnikova G."/>
            <person name="Pagani I."/>
            <person name="Rawat S.R."/>
            <person name="Mannisto M."/>
            <person name="Haggblom M.M."/>
            <person name="Woyke T."/>
        </authorList>
    </citation>
    <scope>NUCLEOTIDE SEQUENCE [LARGE SCALE GENOMIC DNA]</scope>
    <source>
        <strain evidence="2">MP5ACTX9</strain>
        <plasmid evidence="2">Plasmid pACIX901</plasmid>
    </source>
</reference>
<accession>E8X5S1</accession>
<keyword evidence="1" id="KW-0614">Plasmid</keyword>
<protein>
    <submittedName>
        <fullName evidence="1">Type VI secretion protein, VC_A0114 family</fullName>
    </submittedName>
</protein>
<dbReference type="PANTHER" id="PTHR35566">
    <property type="entry name" value="BLR3599 PROTEIN"/>
    <property type="match status" value="1"/>
</dbReference>
<dbReference type="InterPro" id="IPR010263">
    <property type="entry name" value="T6SS_TssK"/>
</dbReference>
<geneLocation type="plasmid" evidence="1 2">
    <name>pACIX901</name>
</geneLocation>
<organism evidence="2">
    <name type="scientific">Granulicella tundricola (strain ATCC BAA-1859 / DSM 23138 / MP5ACTX9)</name>
    <dbReference type="NCBI Taxonomy" id="1198114"/>
    <lineage>
        <taxon>Bacteria</taxon>
        <taxon>Pseudomonadati</taxon>
        <taxon>Acidobacteriota</taxon>
        <taxon>Terriglobia</taxon>
        <taxon>Terriglobales</taxon>
        <taxon>Acidobacteriaceae</taxon>
        <taxon>Granulicella</taxon>
    </lineage>
</organism>
<dbReference type="Pfam" id="PF05936">
    <property type="entry name" value="T6SS_VasE"/>
    <property type="match status" value="1"/>
</dbReference>
<dbReference type="AlphaFoldDB" id="E8X5S1"/>